<evidence type="ECO:0000313" key="3">
    <source>
        <dbReference type="Proteomes" id="UP000027153"/>
    </source>
</evidence>
<proteinExistence type="predicted"/>
<keyword evidence="1" id="KW-0812">Transmembrane</keyword>
<name>A0A062V9I0_9EURY</name>
<accession>A0A062V9I0</accession>
<feature type="transmembrane region" description="Helical" evidence="1">
    <location>
        <begin position="96"/>
        <end position="121"/>
    </location>
</feature>
<evidence type="ECO:0000313" key="2">
    <source>
        <dbReference type="EMBL" id="KCZ72409.1"/>
    </source>
</evidence>
<organism evidence="2 3">
    <name type="scientific">Candidatus Methanoperedens nitratireducens</name>
    <dbReference type="NCBI Taxonomy" id="1392998"/>
    <lineage>
        <taxon>Archaea</taxon>
        <taxon>Methanobacteriati</taxon>
        <taxon>Methanobacteriota</taxon>
        <taxon>Stenosarchaea group</taxon>
        <taxon>Methanomicrobia</taxon>
        <taxon>Methanosarcinales</taxon>
        <taxon>ANME-2 cluster</taxon>
        <taxon>Candidatus Methanoperedentaceae</taxon>
        <taxon>Candidatus Methanoperedens</taxon>
    </lineage>
</organism>
<feature type="transmembrane region" description="Helical" evidence="1">
    <location>
        <begin position="133"/>
        <end position="150"/>
    </location>
</feature>
<dbReference type="RefSeq" id="WP_048089330.1">
    <property type="nucleotide sequence ID" value="NZ_JMIY01000002.1"/>
</dbReference>
<feature type="transmembrane region" description="Helical" evidence="1">
    <location>
        <begin position="162"/>
        <end position="181"/>
    </location>
</feature>
<evidence type="ECO:0000256" key="1">
    <source>
        <dbReference type="SAM" id="Phobius"/>
    </source>
</evidence>
<dbReference type="InterPro" id="IPR002749">
    <property type="entry name" value="DUF63"/>
</dbReference>
<feature type="transmembrane region" description="Helical" evidence="1">
    <location>
        <begin position="38"/>
        <end position="56"/>
    </location>
</feature>
<dbReference type="PANTHER" id="PTHR40700:SF1">
    <property type="entry name" value="DUF63 DOMAIN-CONTAINING PROTEIN"/>
    <property type="match status" value="1"/>
</dbReference>
<feature type="transmembrane region" description="Helical" evidence="1">
    <location>
        <begin position="225"/>
        <end position="249"/>
    </location>
</feature>
<dbReference type="PANTHER" id="PTHR40700">
    <property type="entry name" value="HYPOTHETICAL MEMBRANE PROTEIN, CONSERVED, DUF63 FAMILY"/>
    <property type="match status" value="1"/>
</dbReference>
<dbReference type="Pfam" id="PF01889">
    <property type="entry name" value="DUF63"/>
    <property type="match status" value="1"/>
</dbReference>
<protein>
    <submittedName>
        <fullName evidence="2">Putative membrane protein</fullName>
    </submittedName>
</protein>
<reference evidence="2 3" key="1">
    <citation type="journal article" date="2013" name="Nature">
        <title>Anaerobic oxidation of methane coupled to nitrate reduction in a novel archaeal lineage.</title>
        <authorList>
            <person name="Haroon M.F."/>
            <person name="Hu S."/>
            <person name="Shi Y."/>
            <person name="Imelfort M."/>
            <person name="Keller J."/>
            <person name="Hugenholtz P."/>
            <person name="Yuan Z."/>
            <person name="Tyson G.W."/>
        </authorList>
    </citation>
    <scope>NUCLEOTIDE SEQUENCE [LARGE SCALE GENOMIC DNA]</scope>
    <source>
        <strain evidence="2 3">ANME-2d</strain>
    </source>
</reference>
<keyword evidence="1" id="KW-0472">Membrane</keyword>
<dbReference type="Proteomes" id="UP000027153">
    <property type="component" value="Unassembled WGS sequence"/>
</dbReference>
<dbReference type="OrthoDB" id="84937at2157"/>
<keyword evidence="1" id="KW-1133">Transmembrane helix</keyword>
<keyword evidence="3" id="KW-1185">Reference proteome</keyword>
<feature type="transmembrane region" description="Helical" evidence="1">
    <location>
        <begin position="63"/>
        <end position="84"/>
    </location>
</feature>
<comment type="caution">
    <text evidence="2">The sequence shown here is derived from an EMBL/GenBank/DDBJ whole genome shotgun (WGS) entry which is preliminary data.</text>
</comment>
<sequence>MGSAEDERFRMMQNLIDFINKNYIEGIINDTSYNHFDMLTYFIILFAGVYAVLKLLNRLKIEINETFVIATIPYIIMGSVFRVIEDADILNPPVKYFFITPLIYFVIFAICFSILLLTLYLERTGRIKSYIHMYAGAGIILSLAGVIILIYNSDIGFPEPDILLYILLPALALTEFIKRISPAIGMFYLRSRVYSFVIFSFLLDSLTTYIGTVQGYTNKHPFSSFLASIFGTGIILVPLSLILVVLIIMMLERESRGDKTMDEKYMLILTLIVLGLSMGARNLLVIAFGI</sequence>
<feature type="transmembrane region" description="Helical" evidence="1">
    <location>
        <begin position="265"/>
        <end position="288"/>
    </location>
</feature>
<dbReference type="AlphaFoldDB" id="A0A062V9I0"/>
<dbReference type="EMBL" id="JMIY01000002">
    <property type="protein sequence ID" value="KCZ72409.1"/>
    <property type="molecule type" value="Genomic_DNA"/>
</dbReference>
<feature type="transmembrane region" description="Helical" evidence="1">
    <location>
        <begin position="193"/>
        <end position="213"/>
    </location>
</feature>
<gene>
    <name evidence="2" type="ORF">ANME2D_00836</name>
</gene>